<dbReference type="Proteomes" id="UP001610631">
    <property type="component" value="Unassembled WGS sequence"/>
</dbReference>
<dbReference type="Pfam" id="PF20568">
    <property type="entry name" value="DUF6777"/>
    <property type="match status" value="1"/>
</dbReference>
<dbReference type="InterPro" id="IPR046704">
    <property type="entry name" value="DUF6777"/>
</dbReference>
<feature type="domain" description="DUF6777" evidence="2">
    <location>
        <begin position="84"/>
        <end position="246"/>
    </location>
</feature>
<proteinExistence type="predicted"/>
<feature type="compositionally biased region" description="Low complexity" evidence="1">
    <location>
        <begin position="274"/>
        <end position="317"/>
    </location>
</feature>
<feature type="region of interest" description="Disordered" evidence="1">
    <location>
        <begin position="38"/>
        <end position="93"/>
    </location>
</feature>
<feature type="compositionally biased region" description="Low complexity" evidence="1">
    <location>
        <begin position="69"/>
        <end position="90"/>
    </location>
</feature>
<protein>
    <submittedName>
        <fullName evidence="3">DUF6777 domain-containing protein</fullName>
    </submittedName>
</protein>
<sequence length="360" mass="35721">MPRLVTAAVAVVAVAALAVVLTRPGGSSGQAGGEVFLQPAAASGPDPFTDSTAARQATPPPQSKPPGPATGAAASTAAGTTGTRSVSGSAPGLYGGTRDVASCDVEKQIAALSGDPAKNAAFASALGLEPGAVPGYLRGLSPLQLRLDTRVTNHGYRDGTATPYQAVLQAGTAVLVDDRGVPRVRCVCGNPLGPPVALKANPKRHGQPWSAYEPEKVVAVAPAEHTVNAFVIYDHQDHRWLERGRGASPKPDKPVPPPAVATPVPTTVPPSAPPASAGTTPPAASSAPSTAKPTGPASGTATEPPAATATGTPSEPSSEPPSEPPSETATEPYPPATTPAPATPPPAPATTPPAPPANPY</sequence>
<feature type="compositionally biased region" description="Pro residues" evidence="1">
    <location>
        <begin position="254"/>
        <end position="273"/>
    </location>
</feature>
<comment type="caution">
    <text evidence="3">The sequence shown here is derived from an EMBL/GenBank/DDBJ whole genome shotgun (WGS) entry which is preliminary data.</text>
</comment>
<feature type="compositionally biased region" description="Pro residues" evidence="1">
    <location>
        <begin position="332"/>
        <end position="360"/>
    </location>
</feature>
<feature type="compositionally biased region" description="Pro residues" evidence="1">
    <location>
        <begin position="58"/>
        <end position="68"/>
    </location>
</feature>
<evidence type="ECO:0000313" key="4">
    <source>
        <dbReference type="Proteomes" id="UP001610631"/>
    </source>
</evidence>
<accession>A0ABW7PM79</accession>
<name>A0ABW7PM79_9ACTN</name>
<organism evidence="3 4">
    <name type="scientific">Streptomyces racemochromogenes</name>
    <dbReference type="NCBI Taxonomy" id="67353"/>
    <lineage>
        <taxon>Bacteria</taxon>
        <taxon>Bacillati</taxon>
        <taxon>Actinomycetota</taxon>
        <taxon>Actinomycetes</taxon>
        <taxon>Kitasatosporales</taxon>
        <taxon>Streptomycetaceae</taxon>
        <taxon>Streptomyces</taxon>
    </lineage>
</organism>
<dbReference type="EMBL" id="JBBDHD010000131">
    <property type="protein sequence ID" value="MFH7599511.1"/>
    <property type="molecule type" value="Genomic_DNA"/>
</dbReference>
<reference evidence="3 4" key="1">
    <citation type="submission" date="2024-03" db="EMBL/GenBank/DDBJ databases">
        <title>Whole genome sequencing of Streptomyces racemochromogenes, to identify antimicrobial biosynthetic gene clusters.</title>
        <authorList>
            <person name="Suryawanshi P."/>
            <person name="Krishnaraj P.U."/>
            <person name="Arun Y.P."/>
            <person name="Suryawanshi M.P."/>
            <person name="Rakshit O."/>
        </authorList>
    </citation>
    <scope>NUCLEOTIDE SEQUENCE [LARGE SCALE GENOMIC DNA]</scope>
    <source>
        <strain evidence="3 4">AUDT626</strain>
    </source>
</reference>
<feature type="region of interest" description="Disordered" evidence="1">
    <location>
        <begin position="242"/>
        <end position="360"/>
    </location>
</feature>
<keyword evidence="4" id="KW-1185">Reference proteome</keyword>
<feature type="compositionally biased region" description="Basic and acidic residues" evidence="1">
    <location>
        <begin position="242"/>
        <end position="253"/>
    </location>
</feature>
<gene>
    <name evidence="3" type="ORF">WDV06_31075</name>
</gene>
<evidence type="ECO:0000256" key="1">
    <source>
        <dbReference type="SAM" id="MobiDB-lite"/>
    </source>
</evidence>
<evidence type="ECO:0000313" key="3">
    <source>
        <dbReference type="EMBL" id="MFH7599511.1"/>
    </source>
</evidence>
<evidence type="ECO:0000259" key="2">
    <source>
        <dbReference type="Pfam" id="PF20568"/>
    </source>
</evidence>